<evidence type="ECO:0000313" key="2">
    <source>
        <dbReference type="WBParaSite" id="Pan_g17389.t1"/>
    </source>
</evidence>
<protein>
    <submittedName>
        <fullName evidence="2">Rod_C domain-containing protein</fullName>
    </submittedName>
</protein>
<proteinExistence type="predicted"/>
<sequence length="1032" mass="116442">MLQRGTTRSTLLLYQRRQITWAQSVDARFKLCCSRDDRIAGVSAKGVVRYGKVDGRKSSLTIRANTQVSGVVTAIDLSVDKSTVAVGFASGLLKIFNTRSGQLLHNINLPDKITKIAHSIGFMTILHDTGSITYYTDNSCVSVDLEPAIQITSNPWISVILTRESIVICFNNGLFTPGDPLVFTEEDDLSMASVSIYSMGQEQFISYSIGHHMTVMKYIIEGDSCSLLWQESLRFEHPMKNLAIVNVLEDAPFTVCLDAEDKMYIVIGTSTLEWESCGDKFMPEPKDVKSFPWSLQGNTLTCTGTNMSVTTVDIADIAEFLKSLQAEINTNAALVHADNIASVLPVFQRPIIPLIDIALNRVRIAVESNAVTDLTKDLIQKLILIIDKFTLHLENKREYMASAMLHPNPNFEETFFEILYNTYQAIDLNNLPSDMITTFIRQLVAREAWDKVDELVLRFDIGNFNFADVATILHEQKLWSSFITVCCRGGLSHRVFDVFMEVLEAAEHGPEELAFFNFLRNHFGLDGGGDEDTRNQVITWLLNDNNRALDLILTVYSEEFLQVLREALSAIYIPLSQFVPLVNACLTIAMLPKFVPRVTRSIFELVARSFDFRKYINAVVWNNLFTCLLFLINNDTYFEDTSPMSMETTSCVNAILRNTEPELLDQLKSAAIDHQKLYLVALCAECQRDFIILIEALLHENFPFTSSSIHFALEIIQCYTADLLAYDDLFLQKLYDRMYRSTPCLTVDCIVLYPESVLNPEFSCELFLALVSKNHHNKTFMANMSHEFMTNFITVLVERFSDQNSVCDEMFSNCLLSNDLFLEHAAVETDYCLNVASANNMVASKILLSLARRLPEMAFIDAVGYVSECQNVEQLDAFIMRILQFAEMFVEIVINLELFPKLIVELVRRVVHDPTDILYNLCDQVFFLAVGLNAPSAQIGSMAESIAATFPQHRYYSLMNRAFTELALSTEMTHILHHLVNQEGQEQLHVQLQVNGFEVENQLMCPVCNAGLAGGSITVLDGKMCHTTCLQN</sequence>
<keyword evidence="1" id="KW-1185">Reference proteome</keyword>
<evidence type="ECO:0000313" key="1">
    <source>
        <dbReference type="Proteomes" id="UP000492821"/>
    </source>
</evidence>
<reference evidence="1" key="1">
    <citation type="journal article" date="2013" name="Genetics">
        <title>The draft genome and transcriptome of Panagrellus redivivus are shaped by the harsh demands of a free-living lifestyle.</title>
        <authorList>
            <person name="Srinivasan J."/>
            <person name="Dillman A.R."/>
            <person name="Macchietto M.G."/>
            <person name="Heikkinen L."/>
            <person name="Lakso M."/>
            <person name="Fracchia K.M."/>
            <person name="Antoshechkin I."/>
            <person name="Mortazavi A."/>
            <person name="Wong G."/>
            <person name="Sternberg P.W."/>
        </authorList>
    </citation>
    <scope>NUCLEOTIDE SEQUENCE [LARGE SCALE GENOMIC DNA]</scope>
    <source>
        <strain evidence="1">MT8872</strain>
    </source>
</reference>
<reference evidence="2" key="2">
    <citation type="submission" date="2020-10" db="UniProtKB">
        <authorList>
            <consortium name="WormBaseParasite"/>
        </authorList>
    </citation>
    <scope>IDENTIFICATION</scope>
</reference>
<dbReference type="Proteomes" id="UP000492821">
    <property type="component" value="Unassembled WGS sequence"/>
</dbReference>
<dbReference type="Gene3D" id="2.130.10.10">
    <property type="entry name" value="YVTN repeat-like/Quinoprotein amine dehydrogenase"/>
    <property type="match status" value="1"/>
</dbReference>
<dbReference type="AlphaFoldDB" id="A0A7E4ZU37"/>
<accession>A0A7E4ZU37</accession>
<dbReference type="WBParaSite" id="Pan_g17389.t1">
    <property type="protein sequence ID" value="Pan_g17389.t1"/>
    <property type="gene ID" value="Pan_g17389"/>
</dbReference>
<dbReference type="InterPro" id="IPR015943">
    <property type="entry name" value="WD40/YVTN_repeat-like_dom_sf"/>
</dbReference>
<organism evidence="1 2">
    <name type="scientific">Panagrellus redivivus</name>
    <name type="common">Microworm</name>
    <dbReference type="NCBI Taxonomy" id="6233"/>
    <lineage>
        <taxon>Eukaryota</taxon>
        <taxon>Metazoa</taxon>
        <taxon>Ecdysozoa</taxon>
        <taxon>Nematoda</taxon>
        <taxon>Chromadorea</taxon>
        <taxon>Rhabditida</taxon>
        <taxon>Tylenchina</taxon>
        <taxon>Panagrolaimomorpha</taxon>
        <taxon>Panagrolaimoidea</taxon>
        <taxon>Panagrolaimidae</taxon>
        <taxon>Panagrellus</taxon>
    </lineage>
</organism>
<name>A0A7E4ZU37_PANRE</name>
<dbReference type="SUPFAM" id="SSF50978">
    <property type="entry name" value="WD40 repeat-like"/>
    <property type="match status" value="1"/>
</dbReference>
<dbReference type="InterPro" id="IPR036322">
    <property type="entry name" value="WD40_repeat_dom_sf"/>
</dbReference>